<gene>
    <name evidence="1" type="ORF">N8E88_14775</name>
</gene>
<accession>A0ACD4D6L3</accession>
<reference evidence="1" key="1">
    <citation type="submission" date="2022-09" db="EMBL/GenBank/DDBJ databases">
        <title>Interaction between co-microsymbionts with complementary sets of symbiotic genes in legume-rhizobium systems.</title>
        <authorList>
            <person name="Safronova V."/>
            <person name="Sazanova A."/>
            <person name="Afonin A."/>
            <person name="Chirak E."/>
        </authorList>
    </citation>
    <scope>NUCLEOTIDE SEQUENCE</scope>
    <source>
        <strain evidence="1">A18/3m</strain>
    </source>
</reference>
<name>A0ACD4D6L3_9HYPH</name>
<sequence>MKTILVLAAAFGLTVSAASADCAGHNSASVDKETTTASISQDQTPIPAENQSVKQEKPQQEAE</sequence>
<proteinExistence type="predicted"/>
<dbReference type="Proteomes" id="UP001061991">
    <property type="component" value="Chromosome"/>
</dbReference>
<organism evidence="1 2">
    <name type="scientific">Phyllobacterium zundukense</name>
    <dbReference type="NCBI Taxonomy" id="1867719"/>
    <lineage>
        <taxon>Bacteria</taxon>
        <taxon>Pseudomonadati</taxon>
        <taxon>Pseudomonadota</taxon>
        <taxon>Alphaproteobacteria</taxon>
        <taxon>Hyphomicrobiales</taxon>
        <taxon>Phyllobacteriaceae</taxon>
        <taxon>Phyllobacterium</taxon>
    </lineage>
</organism>
<protein>
    <submittedName>
        <fullName evidence="1">Uncharacterized protein</fullName>
    </submittedName>
</protein>
<dbReference type="EMBL" id="CP104973">
    <property type="protein sequence ID" value="UXN61338.1"/>
    <property type="molecule type" value="Genomic_DNA"/>
</dbReference>
<evidence type="ECO:0000313" key="2">
    <source>
        <dbReference type="Proteomes" id="UP001061991"/>
    </source>
</evidence>
<evidence type="ECO:0000313" key="1">
    <source>
        <dbReference type="EMBL" id="UXN61338.1"/>
    </source>
</evidence>
<keyword evidence="2" id="KW-1185">Reference proteome</keyword>